<dbReference type="AlphaFoldDB" id="A0A2P2KPR9"/>
<evidence type="ECO:0000313" key="2">
    <source>
        <dbReference type="EMBL" id="MBX07723.1"/>
    </source>
</evidence>
<keyword evidence="2" id="KW-0489">Methyltransferase</keyword>
<name>A0A2P2KPR9_RHIMU</name>
<evidence type="ECO:0000256" key="1">
    <source>
        <dbReference type="SAM" id="SignalP"/>
    </source>
</evidence>
<feature type="signal peptide" evidence="1">
    <location>
        <begin position="1"/>
        <end position="34"/>
    </location>
</feature>
<accession>A0A2P2KPR9</accession>
<proteinExistence type="predicted"/>
<protein>
    <submittedName>
        <fullName evidence="2">Putative methyltransferase PMT26</fullName>
    </submittedName>
</protein>
<keyword evidence="1" id="KW-0732">Signal</keyword>
<sequence length="58" mass="6754">MASRIICQIHMTKIFSNFIFLVLILLLSLQFCCCFEGFECVGYECGHSRLPRYPAYNL</sequence>
<organism evidence="2">
    <name type="scientific">Rhizophora mucronata</name>
    <name type="common">Asiatic mangrove</name>
    <dbReference type="NCBI Taxonomy" id="61149"/>
    <lineage>
        <taxon>Eukaryota</taxon>
        <taxon>Viridiplantae</taxon>
        <taxon>Streptophyta</taxon>
        <taxon>Embryophyta</taxon>
        <taxon>Tracheophyta</taxon>
        <taxon>Spermatophyta</taxon>
        <taxon>Magnoliopsida</taxon>
        <taxon>eudicotyledons</taxon>
        <taxon>Gunneridae</taxon>
        <taxon>Pentapetalae</taxon>
        <taxon>rosids</taxon>
        <taxon>fabids</taxon>
        <taxon>Malpighiales</taxon>
        <taxon>Rhizophoraceae</taxon>
        <taxon>Rhizophora</taxon>
    </lineage>
</organism>
<dbReference type="EMBL" id="GGEC01027239">
    <property type="protein sequence ID" value="MBX07723.1"/>
    <property type="molecule type" value="Transcribed_RNA"/>
</dbReference>
<feature type="chain" id="PRO_5015169746" evidence="1">
    <location>
        <begin position="35"/>
        <end position="58"/>
    </location>
</feature>
<dbReference type="GO" id="GO:0008168">
    <property type="term" value="F:methyltransferase activity"/>
    <property type="evidence" value="ECO:0007669"/>
    <property type="project" value="UniProtKB-KW"/>
</dbReference>
<dbReference type="GO" id="GO:0032259">
    <property type="term" value="P:methylation"/>
    <property type="evidence" value="ECO:0007669"/>
    <property type="project" value="UniProtKB-KW"/>
</dbReference>
<reference evidence="2" key="1">
    <citation type="submission" date="2018-02" db="EMBL/GenBank/DDBJ databases">
        <title>Rhizophora mucronata_Transcriptome.</title>
        <authorList>
            <person name="Meera S.P."/>
            <person name="Sreeshan A."/>
            <person name="Augustine A."/>
        </authorList>
    </citation>
    <scope>NUCLEOTIDE SEQUENCE</scope>
    <source>
        <tissue evidence="2">Leaf</tissue>
    </source>
</reference>
<keyword evidence="2" id="KW-0808">Transferase</keyword>